<organism evidence="1 2">
    <name type="scientific">Gossypium australe</name>
    <dbReference type="NCBI Taxonomy" id="47621"/>
    <lineage>
        <taxon>Eukaryota</taxon>
        <taxon>Viridiplantae</taxon>
        <taxon>Streptophyta</taxon>
        <taxon>Embryophyta</taxon>
        <taxon>Tracheophyta</taxon>
        <taxon>Spermatophyta</taxon>
        <taxon>Magnoliopsida</taxon>
        <taxon>eudicotyledons</taxon>
        <taxon>Gunneridae</taxon>
        <taxon>Pentapetalae</taxon>
        <taxon>rosids</taxon>
        <taxon>malvids</taxon>
        <taxon>Malvales</taxon>
        <taxon>Malvaceae</taxon>
        <taxon>Malvoideae</taxon>
        <taxon>Gossypium</taxon>
    </lineage>
</organism>
<dbReference type="Gene3D" id="3.60.10.10">
    <property type="entry name" value="Endonuclease/exonuclease/phosphatase"/>
    <property type="match status" value="1"/>
</dbReference>
<evidence type="ECO:0000313" key="2">
    <source>
        <dbReference type="Proteomes" id="UP000325315"/>
    </source>
</evidence>
<dbReference type="OrthoDB" id="684496at2759"/>
<proteinExistence type="predicted"/>
<accession>A0A5B6W7N6</accession>
<reference evidence="2" key="1">
    <citation type="journal article" date="2019" name="Plant Biotechnol. J.">
        <title>Genome sequencing of the Australian wild diploid species Gossypium australe highlights disease resistance and delayed gland morphogenesis.</title>
        <authorList>
            <person name="Cai Y."/>
            <person name="Cai X."/>
            <person name="Wang Q."/>
            <person name="Wang P."/>
            <person name="Zhang Y."/>
            <person name="Cai C."/>
            <person name="Xu Y."/>
            <person name="Wang K."/>
            <person name="Zhou Z."/>
            <person name="Wang C."/>
            <person name="Geng S."/>
            <person name="Li B."/>
            <person name="Dong Q."/>
            <person name="Hou Y."/>
            <person name="Wang H."/>
            <person name="Ai P."/>
            <person name="Liu Z."/>
            <person name="Yi F."/>
            <person name="Sun M."/>
            <person name="An G."/>
            <person name="Cheng J."/>
            <person name="Zhang Y."/>
            <person name="Shi Q."/>
            <person name="Xie Y."/>
            <person name="Shi X."/>
            <person name="Chang Y."/>
            <person name="Huang F."/>
            <person name="Chen Y."/>
            <person name="Hong S."/>
            <person name="Mi L."/>
            <person name="Sun Q."/>
            <person name="Zhang L."/>
            <person name="Zhou B."/>
            <person name="Peng R."/>
            <person name="Zhang X."/>
            <person name="Liu F."/>
        </authorList>
    </citation>
    <scope>NUCLEOTIDE SEQUENCE [LARGE SCALE GENOMIC DNA]</scope>
    <source>
        <strain evidence="2">cv. PA1801</strain>
    </source>
</reference>
<dbReference type="EMBL" id="SMMG02000004">
    <property type="protein sequence ID" value="KAA3477178.1"/>
    <property type="molecule type" value="Genomic_DNA"/>
</dbReference>
<dbReference type="AlphaFoldDB" id="A0A5B6W7N6"/>
<dbReference type="Proteomes" id="UP000325315">
    <property type="component" value="Unassembled WGS sequence"/>
</dbReference>
<dbReference type="SUPFAM" id="SSF56219">
    <property type="entry name" value="DNase I-like"/>
    <property type="match status" value="1"/>
</dbReference>
<protein>
    <submittedName>
        <fullName evidence="1">Reverse transcriptase</fullName>
    </submittedName>
</protein>
<keyword evidence="1" id="KW-0808">Transferase</keyword>
<gene>
    <name evidence="1" type="ORF">EPI10_011086</name>
</gene>
<dbReference type="InterPro" id="IPR036691">
    <property type="entry name" value="Endo/exonu/phosph_ase_sf"/>
</dbReference>
<comment type="caution">
    <text evidence="1">The sequence shown here is derived from an EMBL/GenBank/DDBJ whole genome shotgun (WGS) entry which is preliminary data.</text>
</comment>
<evidence type="ECO:0000313" key="1">
    <source>
        <dbReference type="EMBL" id="KAA3477178.1"/>
    </source>
</evidence>
<keyword evidence="1" id="KW-0548">Nucleotidyltransferase</keyword>
<name>A0A5B6W7N6_9ROSI</name>
<keyword evidence="1" id="KW-0695">RNA-directed DNA polymerase</keyword>
<dbReference type="GO" id="GO:0003964">
    <property type="term" value="F:RNA-directed DNA polymerase activity"/>
    <property type="evidence" value="ECO:0007669"/>
    <property type="project" value="UniProtKB-KW"/>
</dbReference>
<dbReference type="PANTHER" id="PTHR33710">
    <property type="entry name" value="BNAC02G09200D PROTEIN"/>
    <property type="match status" value="1"/>
</dbReference>
<dbReference type="PANTHER" id="PTHR33710:SF73">
    <property type="entry name" value="ZINC KNUCKLE CX2CX4HX4C DOMAIN-CONTAINING PROTEIN"/>
    <property type="match status" value="1"/>
</dbReference>
<keyword evidence="2" id="KW-1185">Reference proteome</keyword>
<sequence length="207" mass="25002">MEIQEDEGKPRWLFTRFYGALNVRNKTETWDLLRRLGRNNSLPWLVGGDFNDILFAHEKQGGIPREEARMEAFRRTLEDCLLEDIGFSGPWFTWEMGRILEWNIRERIDRGVAMDTWLQNFPTYSLRHLPHFFSDHCPLLFEMEELNGDERSEETLAELMKVKLHLNMEMDKEERYWEHRARVNWLQMGDKNTSFFQKCASQRRRIN</sequence>